<sequence length="383" mass="43586">MMEAPERPFAELPGALVEELLNYTQALSKELGDEFYQIQNRRVRWREELRRESILGHVSSLPIGEIPTTSGIDGSYALERLLANDLAVVAALGVEGLTPPSETRHWPFPHHKVWIEIEPHESETGTLLRAIMMGLELILAAQAPHDVVLLDGSLTTPLIYFNQALNKRLEVPHLRTSLFLNDHMLEFLEAYATILTSSRSDHLWLAIPKYTTRREIASRLKWSTNHDDRALLSFILEPGELTFPTPLQNPSQPWHLNIEGLNDRNKSSLEQTVSHVTEALYNLQVVYYRPYSWMPALRIEMSRSVAENPYRLALAMQAIYFQSSAPAIMEPYPLYLADRMVKQLSSSIPALRQIISQHIAETYPGKIEEVFLGLHGYRTESGV</sequence>
<comment type="caution">
    <text evidence="2">The sequence shown here is derived from an EMBL/GenBank/DDBJ whole genome shotgun (WGS) entry which is preliminary data.</text>
</comment>
<evidence type="ECO:0000313" key="2">
    <source>
        <dbReference type="EMBL" id="MDT8898537.1"/>
    </source>
</evidence>
<feature type="domain" description="NurA" evidence="1">
    <location>
        <begin position="67"/>
        <end position="343"/>
    </location>
</feature>
<dbReference type="SMART" id="SM00933">
    <property type="entry name" value="NurA"/>
    <property type="match status" value="1"/>
</dbReference>
<accession>A0ABU3NNW9</accession>
<dbReference type="InterPro" id="IPR018977">
    <property type="entry name" value="NurA_domain"/>
</dbReference>
<name>A0ABU3NNW9_9CHLR</name>
<evidence type="ECO:0000259" key="1">
    <source>
        <dbReference type="SMART" id="SM00933"/>
    </source>
</evidence>
<reference evidence="2 3" key="1">
    <citation type="submission" date="2023-07" db="EMBL/GenBank/DDBJ databases">
        <title>Novel species of Thermanaerothrix with wide hydrolytic capabilities.</title>
        <authorList>
            <person name="Zayulina K.S."/>
            <person name="Podosokorskaya O.A."/>
            <person name="Elcheninov A.G."/>
        </authorList>
    </citation>
    <scope>NUCLEOTIDE SEQUENCE [LARGE SCALE GENOMIC DNA]</scope>
    <source>
        <strain evidence="2 3">4228-RoL</strain>
    </source>
</reference>
<dbReference type="Proteomes" id="UP001254165">
    <property type="component" value="Unassembled WGS sequence"/>
</dbReference>
<dbReference type="EMBL" id="JAUHMF010000002">
    <property type="protein sequence ID" value="MDT8898537.1"/>
    <property type="molecule type" value="Genomic_DNA"/>
</dbReference>
<dbReference type="RefSeq" id="WP_315625199.1">
    <property type="nucleotide sequence ID" value="NZ_JAUHMF010000002.1"/>
</dbReference>
<protein>
    <submittedName>
        <fullName evidence="2">DNA double-strand break repair nuclease NurA</fullName>
    </submittedName>
</protein>
<proteinExistence type="predicted"/>
<organism evidence="2 3">
    <name type="scientific">Thermanaerothrix solaris</name>
    <dbReference type="NCBI Taxonomy" id="3058434"/>
    <lineage>
        <taxon>Bacteria</taxon>
        <taxon>Bacillati</taxon>
        <taxon>Chloroflexota</taxon>
        <taxon>Anaerolineae</taxon>
        <taxon>Anaerolineales</taxon>
        <taxon>Anaerolineaceae</taxon>
        <taxon>Thermanaerothrix</taxon>
    </lineage>
</organism>
<keyword evidence="3" id="KW-1185">Reference proteome</keyword>
<evidence type="ECO:0000313" key="3">
    <source>
        <dbReference type="Proteomes" id="UP001254165"/>
    </source>
</evidence>
<gene>
    <name evidence="2" type="ORF">QYE77_09675</name>
</gene>